<comment type="caution">
    <text evidence="3">The sequence shown here is derived from an EMBL/GenBank/DDBJ whole genome shotgun (WGS) entry which is preliminary data.</text>
</comment>
<organism evidence="3 4">
    <name type="scientific">Puccinia coronata f. sp. avenae</name>
    <dbReference type="NCBI Taxonomy" id="200324"/>
    <lineage>
        <taxon>Eukaryota</taxon>
        <taxon>Fungi</taxon>
        <taxon>Dikarya</taxon>
        <taxon>Basidiomycota</taxon>
        <taxon>Pucciniomycotina</taxon>
        <taxon>Pucciniomycetes</taxon>
        <taxon>Pucciniales</taxon>
        <taxon>Pucciniaceae</taxon>
        <taxon>Puccinia</taxon>
    </lineage>
</organism>
<dbReference type="AlphaFoldDB" id="A0A2N5VT24"/>
<evidence type="ECO:0000259" key="2">
    <source>
        <dbReference type="Pfam" id="PF20515"/>
    </source>
</evidence>
<accession>A0A2N5VT24</accession>
<name>A0A2N5VT24_9BASI</name>
<reference evidence="3 4" key="1">
    <citation type="submission" date="2017-11" db="EMBL/GenBank/DDBJ databases">
        <title>De novo assembly and phasing of dikaryotic genomes from two isolates of Puccinia coronata f. sp. avenae, the causal agent of oat crown rust.</title>
        <authorList>
            <person name="Miller M.E."/>
            <person name="Zhang Y."/>
            <person name="Omidvar V."/>
            <person name="Sperschneider J."/>
            <person name="Schwessinger B."/>
            <person name="Raley C."/>
            <person name="Palmer J.M."/>
            <person name="Garnica D."/>
            <person name="Upadhyaya N."/>
            <person name="Rathjen J."/>
            <person name="Taylor J.M."/>
            <person name="Park R.F."/>
            <person name="Dodds P.N."/>
            <person name="Hirsch C.D."/>
            <person name="Kianian S.F."/>
            <person name="Figueroa M."/>
        </authorList>
    </citation>
    <scope>NUCLEOTIDE SEQUENCE [LARGE SCALE GENOMIC DNA]</scope>
    <source>
        <strain evidence="3">12NC29</strain>
    </source>
</reference>
<evidence type="ECO:0000256" key="1">
    <source>
        <dbReference type="SAM" id="MobiDB-lite"/>
    </source>
</evidence>
<proteinExistence type="predicted"/>
<sequence>MPTVSDYHMIIEQRHNHTTISIIQRSVQVPPSSIIKILTYCAGNPKYLPNCTLIATPYYSSYSQHRQLAWEPFTIIVLNCARLLIKKLTRRSSPHPTLHKLTPEPTKLAQPAALIRAKSLWAPVPSPLSLLHPAERHHPAEQHHPAERHQHHQHQVLRALPSDIDIILVDYAACLPLTEVAPTSAFLPSQPTFPGHSFRLALERRRSTEGTCVLPKAPPSDNTVNLLLCTPRHARMGTKKRANNKSRKLSKQRNKSKKDKENQDQLIKQLKPTTSLAENKGVHVNWRDVKFSELTLYPSIPLANKKPEQKPTTAEIRTAYDKIESFHLFREGCNAVRDVKDNSIIALIEFIKFEDLTCQEKEDLNFVTTFFSQATKFINPVMSVTRSWGGLMWALGWRKSYDKDQIIGCYIKAFGPDDHIEFDELFKQSKRLGQVIGNHYKKTAEGPFVSNQQLMKQHHLPSFSSLVYEEQLSDLDSAPHITFTTNLFFNPPHIDEEDISEYAFAMWVPTHSADGRLVCDPSTYDISSGTARKAGSDGCIRVYIGCDHLIQTWAPDHQVNC</sequence>
<evidence type="ECO:0000313" key="3">
    <source>
        <dbReference type="EMBL" id="PLW53136.1"/>
    </source>
</evidence>
<feature type="domain" description="Tet-like 2OG-Fe(II) oxygenase" evidence="2">
    <location>
        <begin position="357"/>
        <end position="529"/>
    </location>
</feature>
<dbReference type="EMBL" id="PGCJ01000067">
    <property type="protein sequence ID" value="PLW53136.1"/>
    <property type="molecule type" value="Genomic_DNA"/>
</dbReference>
<evidence type="ECO:0000313" key="4">
    <source>
        <dbReference type="Proteomes" id="UP000235388"/>
    </source>
</evidence>
<dbReference type="OrthoDB" id="2505311at2759"/>
<feature type="compositionally biased region" description="Basic residues" evidence="1">
    <location>
        <begin position="232"/>
        <end position="257"/>
    </location>
</feature>
<keyword evidence="4" id="KW-1185">Reference proteome</keyword>
<dbReference type="InterPro" id="IPR046798">
    <property type="entry name" value="2OG-FeII_Oxy_6"/>
</dbReference>
<feature type="region of interest" description="Disordered" evidence="1">
    <location>
        <begin position="232"/>
        <end position="269"/>
    </location>
</feature>
<gene>
    <name evidence="3" type="ORF">PCANC_11339</name>
</gene>
<dbReference type="Pfam" id="PF20515">
    <property type="entry name" value="2OG-FeII_Oxy_6"/>
    <property type="match status" value="1"/>
</dbReference>
<protein>
    <recommendedName>
        <fullName evidence="2">Tet-like 2OG-Fe(II) oxygenase domain-containing protein</fullName>
    </recommendedName>
</protein>
<dbReference type="Proteomes" id="UP000235388">
    <property type="component" value="Unassembled WGS sequence"/>
</dbReference>